<dbReference type="Gene3D" id="1.10.150.240">
    <property type="entry name" value="Putative phosphatase, domain 2"/>
    <property type="match status" value="1"/>
</dbReference>
<dbReference type="PANTHER" id="PTHR43434:SF1">
    <property type="entry name" value="PHOSPHOGLYCOLATE PHOSPHATASE"/>
    <property type="match status" value="1"/>
</dbReference>
<evidence type="ECO:0000313" key="1">
    <source>
        <dbReference type="EMBL" id="MBN1572983.1"/>
    </source>
</evidence>
<gene>
    <name evidence="1" type="ORF">JW984_07300</name>
</gene>
<reference evidence="1" key="1">
    <citation type="journal article" date="2021" name="Environ. Microbiol.">
        <title>Genomic characterization of three novel Desulfobacterota classes expand the metabolic and phylogenetic diversity of the phylum.</title>
        <authorList>
            <person name="Murphy C.L."/>
            <person name="Biggerstaff J."/>
            <person name="Eichhorn A."/>
            <person name="Ewing E."/>
            <person name="Shahan R."/>
            <person name="Soriano D."/>
            <person name="Stewart S."/>
            <person name="VanMol K."/>
            <person name="Walker R."/>
            <person name="Walters P."/>
            <person name="Elshahed M.S."/>
            <person name="Youssef N.H."/>
        </authorList>
    </citation>
    <scope>NUCLEOTIDE SEQUENCE</scope>
    <source>
        <strain evidence="1">Zod_Metabat.24</strain>
    </source>
</reference>
<dbReference type="InterPro" id="IPR023198">
    <property type="entry name" value="PGP-like_dom2"/>
</dbReference>
<dbReference type="Proteomes" id="UP000809273">
    <property type="component" value="Unassembled WGS sequence"/>
</dbReference>
<dbReference type="GO" id="GO:0008967">
    <property type="term" value="F:phosphoglycolate phosphatase activity"/>
    <property type="evidence" value="ECO:0007669"/>
    <property type="project" value="TreeGrafter"/>
</dbReference>
<sequence>MKRTKLKGIEGVIFDFDGTLAEMKIDFPSIYTKVYELTGEYGMDASKLKETYLIEVIEEITSILGGEAGKRFYETAIKIVVAEELVSAREASLFPGTRELILWLKEMGIKVGIVTRNCAEAVLSVYPEVKREVDLFLPRDSVKRIKPDPQHLIEALNALRVADTRCLMVGDHPIDIKSAIRVNMIPVGVLTGHSTEEELLDAGAELILADATRLMDEIN</sequence>
<dbReference type="InterPro" id="IPR041492">
    <property type="entry name" value="HAD_2"/>
</dbReference>
<dbReference type="PANTHER" id="PTHR43434">
    <property type="entry name" value="PHOSPHOGLYCOLATE PHOSPHATASE"/>
    <property type="match status" value="1"/>
</dbReference>
<dbReference type="InterPro" id="IPR050155">
    <property type="entry name" value="HAD-like_hydrolase_sf"/>
</dbReference>
<dbReference type="SUPFAM" id="SSF56784">
    <property type="entry name" value="HAD-like"/>
    <property type="match status" value="1"/>
</dbReference>
<dbReference type="Gene3D" id="3.40.50.1000">
    <property type="entry name" value="HAD superfamily/HAD-like"/>
    <property type="match status" value="1"/>
</dbReference>
<protein>
    <submittedName>
        <fullName evidence="1">HAD family phosphatase</fullName>
    </submittedName>
</protein>
<dbReference type="SFLD" id="SFLDG01129">
    <property type="entry name" value="C1.5:_HAD__Beta-PGM__Phosphata"/>
    <property type="match status" value="1"/>
</dbReference>
<name>A0A9D8KF10_9DELT</name>
<dbReference type="AlphaFoldDB" id="A0A9D8KF10"/>
<dbReference type="SFLD" id="SFLDS00003">
    <property type="entry name" value="Haloacid_Dehalogenase"/>
    <property type="match status" value="1"/>
</dbReference>
<dbReference type="Pfam" id="PF13419">
    <property type="entry name" value="HAD_2"/>
    <property type="match status" value="1"/>
</dbReference>
<dbReference type="GO" id="GO:0006281">
    <property type="term" value="P:DNA repair"/>
    <property type="evidence" value="ECO:0007669"/>
    <property type="project" value="TreeGrafter"/>
</dbReference>
<dbReference type="EMBL" id="JAFGIX010000033">
    <property type="protein sequence ID" value="MBN1572983.1"/>
    <property type="molecule type" value="Genomic_DNA"/>
</dbReference>
<organism evidence="1 2">
    <name type="scientific">Candidatus Zymogenus saltonus</name>
    <dbReference type="NCBI Taxonomy" id="2844893"/>
    <lineage>
        <taxon>Bacteria</taxon>
        <taxon>Deltaproteobacteria</taxon>
        <taxon>Candidatus Zymogenia</taxon>
        <taxon>Candidatus Zymogeniales</taxon>
        <taxon>Candidatus Zymogenaceae</taxon>
        <taxon>Candidatus Zymogenus</taxon>
    </lineage>
</organism>
<dbReference type="InterPro" id="IPR023214">
    <property type="entry name" value="HAD_sf"/>
</dbReference>
<comment type="caution">
    <text evidence="1">The sequence shown here is derived from an EMBL/GenBank/DDBJ whole genome shotgun (WGS) entry which is preliminary data.</text>
</comment>
<evidence type="ECO:0000313" key="2">
    <source>
        <dbReference type="Proteomes" id="UP000809273"/>
    </source>
</evidence>
<reference evidence="1" key="2">
    <citation type="submission" date="2021-01" db="EMBL/GenBank/DDBJ databases">
        <authorList>
            <person name="Hahn C.R."/>
            <person name="Youssef N.H."/>
            <person name="Elshahed M."/>
        </authorList>
    </citation>
    <scope>NUCLEOTIDE SEQUENCE</scope>
    <source>
        <strain evidence="1">Zod_Metabat.24</strain>
    </source>
</reference>
<proteinExistence type="predicted"/>
<accession>A0A9D8KF10</accession>
<dbReference type="InterPro" id="IPR036412">
    <property type="entry name" value="HAD-like_sf"/>
</dbReference>